<proteinExistence type="inferred from homology"/>
<dbReference type="EMBL" id="JAHZIK010000202">
    <property type="protein sequence ID" value="MBW7454449.1"/>
    <property type="molecule type" value="Genomic_DNA"/>
</dbReference>
<comment type="caution">
    <text evidence="5">The sequence shown here is derived from an EMBL/GenBank/DDBJ whole genome shotgun (WGS) entry which is preliminary data.</text>
</comment>
<evidence type="ECO:0000256" key="1">
    <source>
        <dbReference type="ARBA" id="ARBA00004370"/>
    </source>
</evidence>
<dbReference type="GO" id="GO:0016746">
    <property type="term" value="F:acyltransferase activity"/>
    <property type="evidence" value="ECO:0007669"/>
    <property type="project" value="UniProtKB-KW"/>
</dbReference>
<keyword evidence="5" id="KW-0012">Acyltransferase</keyword>
<feature type="transmembrane region" description="Helical" evidence="3">
    <location>
        <begin position="38"/>
        <end position="61"/>
    </location>
</feature>
<keyword evidence="3" id="KW-0812">Transmembrane</keyword>
<dbReference type="Pfam" id="PF01757">
    <property type="entry name" value="Acyl_transf_3"/>
    <property type="match status" value="1"/>
</dbReference>
<reference evidence="5 6" key="1">
    <citation type="submission" date="2021-07" db="EMBL/GenBank/DDBJ databases">
        <title>Paenibacillus radiodurans sp. nov., isolated from the southeastern edge of Tengger Desert.</title>
        <authorList>
            <person name="Zhang G."/>
        </authorList>
    </citation>
    <scope>NUCLEOTIDE SEQUENCE [LARGE SCALE GENOMIC DNA]</scope>
    <source>
        <strain evidence="5 6">CCM 7311</strain>
    </source>
</reference>
<keyword evidence="3" id="KW-0472">Membrane</keyword>
<keyword evidence="3" id="KW-1133">Transmembrane helix</keyword>
<keyword evidence="5" id="KW-0808">Transferase</keyword>
<feature type="transmembrane region" description="Helical" evidence="3">
    <location>
        <begin position="12"/>
        <end position="32"/>
    </location>
</feature>
<comment type="similarity">
    <text evidence="2">Belongs to the acyltransferase 3 family.</text>
</comment>
<evidence type="ECO:0000256" key="3">
    <source>
        <dbReference type="SAM" id="Phobius"/>
    </source>
</evidence>
<evidence type="ECO:0000256" key="2">
    <source>
        <dbReference type="ARBA" id="ARBA00007400"/>
    </source>
</evidence>
<keyword evidence="6" id="KW-1185">Reference proteome</keyword>
<accession>A0ABS7C0P0</accession>
<evidence type="ECO:0000259" key="4">
    <source>
        <dbReference type="Pfam" id="PF01757"/>
    </source>
</evidence>
<organism evidence="5 6">
    <name type="scientific">Paenibacillus sepulcri</name>
    <dbReference type="NCBI Taxonomy" id="359917"/>
    <lineage>
        <taxon>Bacteria</taxon>
        <taxon>Bacillati</taxon>
        <taxon>Bacillota</taxon>
        <taxon>Bacilli</taxon>
        <taxon>Bacillales</taxon>
        <taxon>Paenibacillaceae</taxon>
        <taxon>Paenibacillus</taxon>
    </lineage>
</organism>
<name>A0ABS7C0P0_9BACL</name>
<gene>
    <name evidence="5" type="ORF">K0U00_10440</name>
</gene>
<evidence type="ECO:0000313" key="5">
    <source>
        <dbReference type="EMBL" id="MBW7454449.1"/>
    </source>
</evidence>
<dbReference type="InterPro" id="IPR002656">
    <property type="entry name" value="Acyl_transf_3_dom"/>
</dbReference>
<evidence type="ECO:0000313" key="6">
    <source>
        <dbReference type="Proteomes" id="UP001519887"/>
    </source>
</evidence>
<protein>
    <submittedName>
        <fullName evidence="5">Acyltransferase family protein</fullName>
    </submittedName>
</protein>
<dbReference type="Proteomes" id="UP001519887">
    <property type="component" value="Unassembled WGS sequence"/>
</dbReference>
<sequence>MNSKPDFSGLDWLKFLAAILVVANHTGPLQTYSPYADFLLSGVLTRIAVPVFFITSGFFFFRKLTGDPAADKKSCFAIRKKLEYYMRLPYCCIFR</sequence>
<dbReference type="RefSeq" id="WP_210040124.1">
    <property type="nucleotide sequence ID" value="NZ_JBHLVU010000007.1"/>
</dbReference>
<feature type="domain" description="Acyltransferase 3" evidence="4">
    <location>
        <begin position="8"/>
        <end position="64"/>
    </location>
</feature>
<comment type="subcellular location">
    <subcellularLocation>
        <location evidence="1">Membrane</location>
    </subcellularLocation>
</comment>